<dbReference type="PRINTS" id="PR00190">
    <property type="entry name" value="ACTIN"/>
</dbReference>
<dbReference type="SMART" id="SM00268">
    <property type="entry name" value="ACTIN"/>
    <property type="match status" value="1"/>
</dbReference>
<dbReference type="GO" id="GO:0005524">
    <property type="term" value="F:ATP binding"/>
    <property type="evidence" value="ECO:0007669"/>
    <property type="project" value="UniProtKB-KW"/>
</dbReference>
<evidence type="ECO:0000256" key="2">
    <source>
        <dbReference type="ARBA" id="ARBA00022490"/>
    </source>
</evidence>
<dbReference type="Pfam" id="PF00022">
    <property type="entry name" value="Actin"/>
    <property type="match status" value="1"/>
</dbReference>
<accession>R9P4N6</accession>
<evidence type="ECO:0000256" key="3">
    <source>
        <dbReference type="ARBA" id="ARBA00022741"/>
    </source>
</evidence>
<dbReference type="SUPFAM" id="SSF53067">
    <property type="entry name" value="Actin-like ATPase domain"/>
    <property type="match status" value="2"/>
</dbReference>
<comment type="similarity">
    <text evidence="6">Belongs to the actin family. ARP1 subfamily.</text>
</comment>
<dbReference type="PANTHER" id="PTHR11937">
    <property type="entry name" value="ACTIN"/>
    <property type="match status" value="1"/>
</dbReference>
<dbReference type="Proteomes" id="UP000014071">
    <property type="component" value="Unassembled WGS sequence"/>
</dbReference>
<reference evidence="8" key="1">
    <citation type="journal article" date="2013" name="Genome Announc.">
        <title>Draft genome sequence of the basidiomycetous yeast-like fungus Pseudozyma hubeiensis SY62, which produces an abundant amount of the biosurfactant mannosylerythritol lipids.</title>
        <authorList>
            <person name="Konishi M."/>
            <person name="Hatada Y."/>
            <person name="Horiuchi J."/>
        </authorList>
    </citation>
    <scope>NUCLEOTIDE SEQUENCE [LARGE SCALE GENOMIC DNA]</scope>
    <source>
        <strain evidence="8">SY62</strain>
    </source>
</reference>
<dbReference type="FunFam" id="3.30.420.40:FF:000188">
    <property type="entry name" value="Actin like 6B"/>
    <property type="match status" value="1"/>
</dbReference>
<dbReference type="AlphaFoldDB" id="R9P4N6"/>
<keyword evidence="8" id="KW-1185">Reference proteome</keyword>
<comment type="subcellular location">
    <subcellularLocation>
        <location evidence="1">Cytoplasm</location>
        <location evidence="1">Cytoskeleton</location>
    </subcellularLocation>
</comment>
<evidence type="ECO:0000256" key="1">
    <source>
        <dbReference type="ARBA" id="ARBA00004245"/>
    </source>
</evidence>
<keyword evidence="5" id="KW-0206">Cytoskeleton</keyword>
<evidence type="ECO:0000256" key="4">
    <source>
        <dbReference type="ARBA" id="ARBA00022840"/>
    </source>
</evidence>
<keyword evidence="4" id="KW-0067">ATP-binding</keyword>
<evidence type="ECO:0000313" key="7">
    <source>
        <dbReference type="EMBL" id="GAC96383.1"/>
    </source>
</evidence>
<dbReference type="CDD" id="cd10216">
    <property type="entry name" value="ASKHA_NBD_Arp1"/>
    <property type="match status" value="1"/>
</dbReference>
<dbReference type="Gene3D" id="3.90.640.10">
    <property type="entry name" value="Actin, Chain A, domain 4"/>
    <property type="match status" value="1"/>
</dbReference>
<organism evidence="7 8">
    <name type="scientific">Pseudozyma hubeiensis (strain SY62)</name>
    <name type="common">Yeast</name>
    <dbReference type="NCBI Taxonomy" id="1305764"/>
    <lineage>
        <taxon>Eukaryota</taxon>
        <taxon>Fungi</taxon>
        <taxon>Dikarya</taxon>
        <taxon>Basidiomycota</taxon>
        <taxon>Ustilaginomycotina</taxon>
        <taxon>Ustilaginomycetes</taxon>
        <taxon>Ustilaginales</taxon>
        <taxon>Ustilaginaceae</taxon>
        <taxon>Pseudozyma</taxon>
    </lineage>
</organism>
<gene>
    <name evidence="7" type="ORF">PHSY_003963</name>
</gene>
<dbReference type="GeneID" id="24109249"/>
<dbReference type="Gene3D" id="3.30.420.40">
    <property type="match status" value="2"/>
</dbReference>
<dbReference type="STRING" id="1305764.R9P4N6"/>
<dbReference type="InterPro" id="IPR020902">
    <property type="entry name" value="Actin/actin-like_CS"/>
</dbReference>
<dbReference type="PROSITE" id="PS01132">
    <property type="entry name" value="ACTINS_ACT_LIKE"/>
    <property type="match status" value="1"/>
</dbReference>
<evidence type="ECO:0000256" key="6">
    <source>
        <dbReference type="ARBA" id="ARBA00038483"/>
    </source>
</evidence>
<dbReference type="OrthoDB" id="5132116at2759"/>
<dbReference type="GO" id="GO:0005856">
    <property type="term" value="C:cytoskeleton"/>
    <property type="evidence" value="ECO:0007669"/>
    <property type="project" value="UniProtKB-SubCell"/>
</dbReference>
<dbReference type="InterPro" id="IPR043129">
    <property type="entry name" value="ATPase_NBD"/>
</dbReference>
<keyword evidence="3" id="KW-0547">Nucleotide-binding</keyword>
<keyword evidence="2" id="KW-0963">Cytoplasm</keyword>
<protein>
    <submittedName>
        <fullName evidence="7">Actin</fullName>
    </submittedName>
</protein>
<dbReference type="eggNOG" id="KOG0676">
    <property type="taxonomic scope" value="Eukaryota"/>
</dbReference>
<dbReference type="EMBL" id="DF238801">
    <property type="protein sequence ID" value="GAC96383.1"/>
    <property type="molecule type" value="Genomic_DNA"/>
</dbReference>
<evidence type="ECO:0000313" key="8">
    <source>
        <dbReference type="Proteomes" id="UP000014071"/>
    </source>
</evidence>
<dbReference type="InterPro" id="IPR004000">
    <property type="entry name" value="Actin"/>
</dbReference>
<proteinExistence type="inferred from homology"/>
<name>R9P4N6_PSEHS</name>
<dbReference type="RefSeq" id="XP_012189970.1">
    <property type="nucleotide sequence ID" value="XM_012334580.1"/>
</dbReference>
<sequence>MAGNEFDDVLTNQPVVIDNGSGSIKAGFAGQDAPKCFFPSFVGRPKHPRVMAGAIEGDLFIGRKAQELRGLLKIKYPMEHGIVTDWEDMERIWNHVYSDELETLSEEHPVLLTEAPLNPRSNRDMAAQIFFETFNVPALFTSIQAVLSLYSSGRTTGIVLDSGDGVTHAVPVYEGFSMPNAIRRVDVAGRDVTENLQTHLRKAGYHLHTSAEKELVRMIKEKTCYVALNPTKEEKDTPQHEEFKLPDGNTIRLGAERFRAPEILFNPELIGHEFPGIHQVIVDSINRTDLDLRKNLFSNIVLSGGTTLTKGFGDRMLAEVKRLAVREMKIKIFAPPERKYATWIGGSILAGLSTFKRMWVSAEEYNEDPDVIHKKVSASARMDTDLGIDDEQRFTDVLAFCFFGLTDILIHRSLRGLLAPNAMSPIPCFATPTAFLQTSRTECQPKSLCDSEAHLLTRRSALLARQKRILFSVEVSQTRLEDNAHWIRATEQEREGAGSVWRSLPSYRIACERKLCHSLRCMTVFQARLVASLTG</sequence>
<dbReference type="HOGENOM" id="CLU_027965_0_1_1"/>
<evidence type="ECO:0000256" key="5">
    <source>
        <dbReference type="ARBA" id="ARBA00023212"/>
    </source>
</evidence>
<dbReference type="FunFam" id="3.90.640.10:FF:000015">
    <property type="entry name" value="Actin-like protein"/>
    <property type="match status" value="1"/>
</dbReference>